<proteinExistence type="predicted"/>
<organism evidence="1 2">
    <name type="scientific">Acutalibacter muris</name>
    <dbReference type="NCBI Taxonomy" id="1796620"/>
    <lineage>
        <taxon>Bacteria</taxon>
        <taxon>Bacillati</taxon>
        <taxon>Bacillota</taxon>
        <taxon>Clostridia</taxon>
        <taxon>Eubacteriales</taxon>
        <taxon>Acutalibacteraceae</taxon>
        <taxon>Acutalibacter</taxon>
    </lineage>
</organism>
<evidence type="ECO:0000313" key="1">
    <source>
        <dbReference type="EMBL" id="QQR30994.1"/>
    </source>
</evidence>
<dbReference type="EMBL" id="CP065321">
    <property type="protein sequence ID" value="QQR30994.1"/>
    <property type="molecule type" value="Genomic_DNA"/>
</dbReference>
<accession>A0AA92QY22</accession>
<dbReference type="AlphaFoldDB" id="A0AA92QY22"/>
<reference evidence="1 2" key="1">
    <citation type="submission" date="2020-11" db="EMBL/GenBank/DDBJ databases">
        <title>Closed and high quality bacterial genomes of the OMM12 community.</title>
        <authorList>
            <person name="Marbouty M."/>
            <person name="Lamy-Besnier Q."/>
            <person name="Debarbieux L."/>
            <person name="Koszul R."/>
        </authorList>
    </citation>
    <scope>NUCLEOTIDE SEQUENCE [LARGE SCALE GENOMIC DNA]</scope>
    <source>
        <strain evidence="1 2">KB18</strain>
    </source>
</reference>
<gene>
    <name evidence="1" type="ORF">I5Q82_04665</name>
</gene>
<dbReference type="Proteomes" id="UP000596035">
    <property type="component" value="Chromosome"/>
</dbReference>
<dbReference type="RefSeq" id="WP_157130676.1">
    <property type="nucleotide sequence ID" value="NZ_CP065321.1"/>
</dbReference>
<sequence length="78" mass="9141">MYRNVFALIVEIDGYEGETRLQTKRATYKDLQAWVKERYGLHVSNLAISRTKELCGLAKRRPSFSHFSLAFPPRKCYN</sequence>
<evidence type="ECO:0000313" key="2">
    <source>
        <dbReference type="Proteomes" id="UP000596035"/>
    </source>
</evidence>
<name>A0AA92QY22_9FIRM</name>
<protein>
    <submittedName>
        <fullName evidence="1">Uncharacterized protein</fullName>
    </submittedName>
</protein>